<evidence type="ECO:0000313" key="5">
    <source>
        <dbReference type="Proteomes" id="UP000515860"/>
    </source>
</evidence>
<dbReference type="PROSITE" id="PS50943">
    <property type="entry name" value="HTH_CROC1"/>
    <property type="match status" value="1"/>
</dbReference>
<dbReference type="RefSeq" id="WP_249328920.1">
    <property type="nucleotide sequence ID" value="NZ_CP060635.1"/>
</dbReference>
<proteinExistence type="predicted"/>
<feature type="domain" description="HTH cro/C1-type" evidence="3">
    <location>
        <begin position="10"/>
        <end position="64"/>
    </location>
</feature>
<dbReference type="PANTHER" id="PTHR46558:SF11">
    <property type="entry name" value="HTH-TYPE TRANSCRIPTIONAL REGULATOR XRE"/>
    <property type="match status" value="1"/>
</dbReference>
<keyword evidence="5" id="KW-1185">Reference proteome</keyword>
<evidence type="ECO:0000256" key="1">
    <source>
        <dbReference type="ARBA" id="ARBA00023125"/>
    </source>
</evidence>
<dbReference type="GO" id="GO:0003677">
    <property type="term" value="F:DNA binding"/>
    <property type="evidence" value="ECO:0007669"/>
    <property type="project" value="UniProtKB-KW"/>
</dbReference>
<organism evidence="4 5">
    <name type="scientific">Wansuia hejianensis</name>
    <dbReference type="NCBI Taxonomy" id="2763667"/>
    <lineage>
        <taxon>Bacteria</taxon>
        <taxon>Bacillati</taxon>
        <taxon>Bacillota</taxon>
        <taxon>Clostridia</taxon>
        <taxon>Lachnospirales</taxon>
        <taxon>Lachnospiraceae</taxon>
        <taxon>Wansuia</taxon>
    </lineage>
</organism>
<dbReference type="InterPro" id="IPR001387">
    <property type="entry name" value="Cro/C1-type_HTH"/>
</dbReference>
<keyword evidence="2" id="KW-0175">Coiled coil</keyword>
<dbReference type="Gene3D" id="1.10.260.40">
    <property type="entry name" value="lambda repressor-like DNA-binding domains"/>
    <property type="match status" value="1"/>
</dbReference>
<sequence>MKEINIAGAITRKRKEKGITQEELACYIGVSKASVSKWETGQSYPDIVFLPQLASYFNISLDELMGYQPQMTDEEIKELYYRLAEKFSRKPFEEVMEECREVTKKYFACLPLLLQIAVLYINHFGLAREKERQKEVLEEAKSLCRRIKEESQEIGMCRQANTMEAMAEVALGNPQAAAELLEDVNDPMMGEEVILANACYLTGDVEKAKETIQVGLFRHVLGFVSDVPQCLMLYVEEKERFEEILRRALAVCSLFHMEQLHPSMLSGIYMTGANGYASQGEYEKALELLRKFADLFAGMNLLLISEGDSFFDKISGWLGQLKLGLKPPRDEKTIRQSMLDVVEHHPVFAPLKNYEQYRRIVEKLKSLV</sequence>
<dbReference type="SUPFAM" id="SSF47413">
    <property type="entry name" value="lambda repressor-like DNA-binding domains"/>
    <property type="match status" value="1"/>
</dbReference>
<dbReference type="InterPro" id="IPR011990">
    <property type="entry name" value="TPR-like_helical_dom_sf"/>
</dbReference>
<dbReference type="CDD" id="cd00093">
    <property type="entry name" value="HTH_XRE"/>
    <property type="match status" value="1"/>
</dbReference>
<reference evidence="4 5" key="1">
    <citation type="submission" date="2020-08" db="EMBL/GenBank/DDBJ databases">
        <authorList>
            <person name="Liu C."/>
            <person name="Sun Q."/>
        </authorList>
    </citation>
    <scope>NUCLEOTIDE SEQUENCE [LARGE SCALE GENOMIC DNA]</scope>
    <source>
        <strain evidence="4 5">NSJ-29</strain>
    </source>
</reference>
<dbReference type="Pfam" id="PF01381">
    <property type="entry name" value="HTH_3"/>
    <property type="match status" value="1"/>
</dbReference>
<evidence type="ECO:0000256" key="2">
    <source>
        <dbReference type="SAM" id="Coils"/>
    </source>
</evidence>
<accession>A0A7G9GD84</accession>
<keyword evidence="1" id="KW-0238">DNA-binding</keyword>
<dbReference type="SMART" id="SM00530">
    <property type="entry name" value="HTH_XRE"/>
    <property type="match status" value="1"/>
</dbReference>
<evidence type="ECO:0000313" key="4">
    <source>
        <dbReference type="EMBL" id="QNM08766.1"/>
    </source>
</evidence>
<dbReference type="Proteomes" id="UP000515860">
    <property type="component" value="Chromosome"/>
</dbReference>
<dbReference type="Gene3D" id="1.25.40.10">
    <property type="entry name" value="Tetratricopeptide repeat domain"/>
    <property type="match status" value="1"/>
</dbReference>
<gene>
    <name evidence="4" type="ORF">H9Q79_00120</name>
</gene>
<dbReference type="EMBL" id="CP060635">
    <property type="protein sequence ID" value="QNM08766.1"/>
    <property type="molecule type" value="Genomic_DNA"/>
</dbReference>
<dbReference type="InterPro" id="IPR010982">
    <property type="entry name" value="Lambda_DNA-bd_dom_sf"/>
</dbReference>
<dbReference type="KEGG" id="whj:H9Q79_00120"/>
<protein>
    <submittedName>
        <fullName evidence="4">Helix-turn-helix transcriptional regulator</fullName>
    </submittedName>
</protein>
<feature type="coiled-coil region" evidence="2">
    <location>
        <begin position="126"/>
        <end position="153"/>
    </location>
</feature>
<evidence type="ECO:0000259" key="3">
    <source>
        <dbReference type="PROSITE" id="PS50943"/>
    </source>
</evidence>
<dbReference type="PANTHER" id="PTHR46558">
    <property type="entry name" value="TRACRIPTIONAL REGULATORY PROTEIN-RELATED-RELATED"/>
    <property type="match status" value="1"/>
</dbReference>
<dbReference type="AlphaFoldDB" id="A0A7G9GD84"/>
<name>A0A7G9GD84_9FIRM</name>